<accession>A0A162J2G2</accession>
<organism evidence="2 3">
    <name type="scientific">Niveomyces insectorum RCEF 264</name>
    <dbReference type="NCBI Taxonomy" id="1081102"/>
    <lineage>
        <taxon>Eukaryota</taxon>
        <taxon>Fungi</taxon>
        <taxon>Dikarya</taxon>
        <taxon>Ascomycota</taxon>
        <taxon>Pezizomycotina</taxon>
        <taxon>Sordariomycetes</taxon>
        <taxon>Hypocreomycetidae</taxon>
        <taxon>Hypocreales</taxon>
        <taxon>Cordycipitaceae</taxon>
        <taxon>Niveomyces</taxon>
    </lineage>
</organism>
<feature type="region of interest" description="Disordered" evidence="1">
    <location>
        <begin position="15"/>
        <end position="62"/>
    </location>
</feature>
<keyword evidence="3" id="KW-1185">Reference proteome</keyword>
<evidence type="ECO:0000256" key="1">
    <source>
        <dbReference type="SAM" id="MobiDB-lite"/>
    </source>
</evidence>
<proteinExistence type="predicted"/>
<dbReference type="OrthoDB" id="10680255at2759"/>
<name>A0A162J2G2_9HYPO</name>
<dbReference type="Proteomes" id="UP000076874">
    <property type="component" value="Unassembled WGS sequence"/>
</dbReference>
<dbReference type="AlphaFoldDB" id="A0A162J2G2"/>
<feature type="compositionally biased region" description="Low complexity" evidence="1">
    <location>
        <begin position="33"/>
        <end position="42"/>
    </location>
</feature>
<sequence length="358" mass="40213">MLPAMMKKYGEITGRLRDPGVVQETHSGESESETSSLFETPTGSPHMSHEANQEENGGGPPTPTVAVFMTAAEEKEWRRFCEMRAAARAQGHNYLQPLRRAFAEMALVTKRLELRCNVNGAFALQRSIKQQGMLEEDLWFGQHGEIDTIYERPEDELAATYDDARILVDRLQRLEHEVAQGIATFGHDVMDLGQTIRAKADTSRTDPYRWPAHGVEPTDELTLVDVAKGYTVLGYAGRLMEGELLENRRHGLEGFEHVRLDQLNQTVWTHCEPIIQRALGGPSVLEDENRKTLFENWLSVSQTRVFTDAIQAIMSLLQEDAALRLKEKKQKAETAAALGQLRRNDTYVKASPKSPISG</sequence>
<protein>
    <submittedName>
        <fullName evidence="2">Uncharacterized protein</fullName>
    </submittedName>
</protein>
<evidence type="ECO:0000313" key="3">
    <source>
        <dbReference type="Proteomes" id="UP000076874"/>
    </source>
</evidence>
<comment type="caution">
    <text evidence="2">The sequence shown here is derived from an EMBL/GenBank/DDBJ whole genome shotgun (WGS) entry which is preliminary data.</text>
</comment>
<dbReference type="EMBL" id="AZHD01000006">
    <property type="protein sequence ID" value="OAA62852.1"/>
    <property type="molecule type" value="Genomic_DNA"/>
</dbReference>
<gene>
    <name evidence="2" type="ORF">SPI_04392</name>
</gene>
<reference evidence="2 3" key="1">
    <citation type="journal article" date="2016" name="Genome Biol. Evol.">
        <title>Divergent and convergent evolution of fungal pathogenicity.</title>
        <authorList>
            <person name="Shang Y."/>
            <person name="Xiao G."/>
            <person name="Zheng P."/>
            <person name="Cen K."/>
            <person name="Zhan S."/>
            <person name="Wang C."/>
        </authorList>
    </citation>
    <scope>NUCLEOTIDE SEQUENCE [LARGE SCALE GENOMIC DNA]</scope>
    <source>
        <strain evidence="2 3">RCEF 264</strain>
    </source>
</reference>
<evidence type="ECO:0000313" key="2">
    <source>
        <dbReference type="EMBL" id="OAA62852.1"/>
    </source>
</evidence>